<protein>
    <recommendedName>
        <fullName evidence="10">Myb-like domain-containing protein</fullName>
    </recommendedName>
</protein>
<evidence type="ECO:0000256" key="2">
    <source>
        <dbReference type="ARBA" id="ARBA00023125"/>
    </source>
</evidence>
<reference evidence="8 9" key="1">
    <citation type="submission" date="2024-02" db="EMBL/GenBank/DDBJ databases">
        <title>A draft genome for the cacao thread blight pathogen Marasmius crinis-equi.</title>
        <authorList>
            <person name="Cohen S.P."/>
            <person name="Baruah I.K."/>
            <person name="Amoako-Attah I."/>
            <person name="Bukari Y."/>
            <person name="Meinhardt L.W."/>
            <person name="Bailey B.A."/>
        </authorList>
    </citation>
    <scope>NUCLEOTIDE SEQUENCE [LARGE SCALE GENOMIC DNA]</scope>
    <source>
        <strain evidence="8 9">GH-76</strain>
    </source>
</reference>
<feature type="domain" description="HTH myb-type" evidence="7">
    <location>
        <begin position="91"/>
        <end position="121"/>
    </location>
</feature>
<evidence type="ECO:0000259" key="6">
    <source>
        <dbReference type="PROSITE" id="PS50090"/>
    </source>
</evidence>
<feature type="region of interest" description="Disordered" evidence="5">
    <location>
        <begin position="395"/>
        <end position="474"/>
    </location>
</feature>
<dbReference type="Pfam" id="PF13921">
    <property type="entry name" value="Myb_DNA-bind_6"/>
    <property type="match status" value="1"/>
</dbReference>
<evidence type="ECO:0000313" key="9">
    <source>
        <dbReference type="Proteomes" id="UP001465976"/>
    </source>
</evidence>
<organism evidence="8 9">
    <name type="scientific">Marasmius crinis-equi</name>
    <dbReference type="NCBI Taxonomy" id="585013"/>
    <lineage>
        <taxon>Eukaryota</taxon>
        <taxon>Fungi</taxon>
        <taxon>Dikarya</taxon>
        <taxon>Basidiomycota</taxon>
        <taxon>Agaricomycotina</taxon>
        <taxon>Agaricomycetes</taxon>
        <taxon>Agaricomycetidae</taxon>
        <taxon>Agaricales</taxon>
        <taxon>Marasmiineae</taxon>
        <taxon>Marasmiaceae</taxon>
        <taxon>Marasmius</taxon>
    </lineage>
</organism>
<dbReference type="CDD" id="cd00167">
    <property type="entry name" value="SANT"/>
    <property type="match status" value="1"/>
</dbReference>
<proteinExistence type="predicted"/>
<dbReference type="PROSITE" id="PS50090">
    <property type="entry name" value="MYB_LIKE"/>
    <property type="match status" value="2"/>
</dbReference>
<accession>A0ABR3FMS3</accession>
<keyword evidence="4" id="KW-0539">Nucleus</keyword>
<name>A0ABR3FMS3_9AGAR</name>
<evidence type="ECO:0000256" key="4">
    <source>
        <dbReference type="ARBA" id="ARBA00023242"/>
    </source>
</evidence>
<feature type="compositionally biased region" description="Polar residues" evidence="5">
    <location>
        <begin position="435"/>
        <end position="463"/>
    </location>
</feature>
<evidence type="ECO:0000313" key="8">
    <source>
        <dbReference type="EMBL" id="KAL0576721.1"/>
    </source>
</evidence>
<evidence type="ECO:0000256" key="3">
    <source>
        <dbReference type="ARBA" id="ARBA00023163"/>
    </source>
</evidence>
<feature type="region of interest" description="Disordered" evidence="5">
    <location>
        <begin position="184"/>
        <end position="297"/>
    </location>
</feature>
<evidence type="ECO:0008006" key="10">
    <source>
        <dbReference type="Google" id="ProtNLM"/>
    </source>
</evidence>
<keyword evidence="2" id="KW-0238">DNA-binding</keyword>
<dbReference type="SMART" id="SM00717">
    <property type="entry name" value="SANT"/>
    <property type="match status" value="2"/>
</dbReference>
<gene>
    <name evidence="8" type="ORF">V5O48_005263</name>
</gene>
<dbReference type="PANTHER" id="PTHR46621">
    <property type="entry name" value="SNRNA-ACTIVATING PROTEIN COMPLEX SUBUNIT 4"/>
    <property type="match status" value="1"/>
</dbReference>
<comment type="caution">
    <text evidence="8">The sequence shown here is derived from an EMBL/GenBank/DDBJ whole genome shotgun (WGS) entry which is preliminary data.</text>
</comment>
<dbReference type="InterPro" id="IPR051575">
    <property type="entry name" value="Myb-like_DNA-bd"/>
</dbReference>
<feature type="domain" description="Myb-like" evidence="6">
    <location>
        <begin position="50"/>
        <end position="117"/>
    </location>
</feature>
<sequence length="493" mass="54914">MIRLQPGALVELGDAGDVAAEPRGQYQDPFQAPTPILRAYPSITVAWNMGKWSSREDTLLRQGYEAFGQVTFFIQHSLGVCLANTEGLISNSWSNVSGQFVLTRNPVQCSRRWRRCVNPSLNLSKWTSREDRQILELINETDGNVYGMDWKKLGSEYFPGRRRDRLERRAIRLIKDIAKGRRRNVAPCVGRRSTTESDSSSTASPVVGSEDDMDDGASSHTTSDRSAECSAGSQLRVGAVPHDQASAASIQDDDASDQVTDPPQDLSMSNDAHYGYDSFPPRQNTMSVQRNDASDHASITRQGMAMHNNPYYDYDSVCPWQDMMSVQNNDAYGHTAIPHQDRAMTNDACYDHDSIPPRQDTMSAQDNDAYSHITIPRQDVELSNNAYCDYRSIPPRQDAVDSQSDAAHANYTPVPRRQGPCAGVQDNEPYDYPLTSRQQHTGDIQSSDTRGISNAQGGSSNWRLMQRPTGGDRSEERMSFFSFICAGGRLMIL</sequence>
<feature type="compositionally biased region" description="Polar residues" evidence="5">
    <location>
        <begin position="281"/>
        <end position="297"/>
    </location>
</feature>
<dbReference type="EMBL" id="JBAHYK010000205">
    <property type="protein sequence ID" value="KAL0576721.1"/>
    <property type="molecule type" value="Genomic_DNA"/>
</dbReference>
<dbReference type="PANTHER" id="PTHR46621:SF1">
    <property type="entry name" value="SNRNA-ACTIVATING PROTEIN COMPLEX SUBUNIT 4"/>
    <property type="match status" value="1"/>
</dbReference>
<feature type="domain" description="Myb-like" evidence="6">
    <location>
        <begin position="118"/>
        <end position="174"/>
    </location>
</feature>
<dbReference type="InterPro" id="IPR017930">
    <property type="entry name" value="Myb_dom"/>
</dbReference>
<dbReference type="SUPFAM" id="SSF46689">
    <property type="entry name" value="Homeodomain-like"/>
    <property type="match status" value="1"/>
</dbReference>
<dbReference type="InterPro" id="IPR001005">
    <property type="entry name" value="SANT/Myb"/>
</dbReference>
<keyword evidence="9" id="KW-1185">Reference proteome</keyword>
<dbReference type="InterPro" id="IPR009057">
    <property type="entry name" value="Homeodomain-like_sf"/>
</dbReference>
<evidence type="ECO:0000256" key="1">
    <source>
        <dbReference type="ARBA" id="ARBA00023015"/>
    </source>
</evidence>
<evidence type="ECO:0000259" key="7">
    <source>
        <dbReference type="PROSITE" id="PS51294"/>
    </source>
</evidence>
<keyword evidence="3" id="KW-0804">Transcription</keyword>
<dbReference type="Proteomes" id="UP001465976">
    <property type="component" value="Unassembled WGS sequence"/>
</dbReference>
<dbReference type="PROSITE" id="PS51294">
    <property type="entry name" value="HTH_MYB"/>
    <property type="match status" value="1"/>
</dbReference>
<dbReference type="Gene3D" id="1.10.10.60">
    <property type="entry name" value="Homeodomain-like"/>
    <property type="match status" value="1"/>
</dbReference>
<keyword evidence="1" id="KW-0805">Transcription regulation</keyword>
<evidence type="ECO:0000256" key="5">
    <source>
        <dbReference type="SAM" id="MobiDB-lite"/>
    </source>
</evidence>